<accession>A0A1X2IYL0</accession>
<evidence type="ECO:0000256" key="3">
    <source>
        <dbReference type="ARBA" id="ARBA00022691"/>
    </source>
</evidence>
<comment type="caution">
    <text evidence="5">The sequence shown here is derived from an EMBL/GenBank/DDBJ whole genome shotgun (WGS) entry which is preliminary data.</text>
</comment>
<dbReference type="EMBL" id="MCGE01000002">
    <property type="protein sequence ID" value="ORZ24378.1"/>
    <property type="molecule type" value="Genomic_DNA"/>
</dbReference>
<dbReference type="SUPFAM" id="SSF53335">
    <property type="entry name" value="S-adenosyl-L-methionine-dependent methyltransferases"/>
    <property type="match status" value="1"/>
</dbReference>
<dbReference type="InterPro" id="IPR002935">
    <property type="entry name" value="SAM_O-MeTrfase"/>
</dbReference>
<dbReference type="GO" id="GO:0008171">
    <property type="term" value="F:O-methyltransferase activity"/>
    <property type="evidence" value="ECO:0007669"/>
    <property type="project" value="InterPro"/>
</dbReference>
<gene>
    <name evidence="5" type="ORF">BCR42DRAFT_402813</name>
</gene>
<dbReference type="PANTHER" id="PTHR10509:SF14">
    <property type="entry name" value="CAFFEOYL-COA O-METHYLTRANSFERASE 3-RELATED"/>
    <property type="match status" value="1"/>
</dbReference>
<dbReference type="OrthoDB" id="10251242at2759"/>
<dbReference type="Pfam" id="PF01596">
    <property type="entry name" value="Methyltransf_3"/>
    <property type="match status" value="1"/>
</dbReference>
<dbReference type="CDD" id="cd02440">
    <property type="entry name" value="AdoMet_MTases"/>
    <property type="match status" value="1"/>
</dbReference>
<protein>
    <submittedName>
        <fullName evidence="5">O-methyltransferase-domain-containing protein</fullName>
    </submittedName>
</protein>
<evidence type="ECO:0000256" key="2">
    <source>
        <dbReference type="ARBA" id="ARBA00022679"/>
    </source>
</evidence>
<keyword evidence="3" id="KW-0949">S-adenosyl-L-methionine</keyword>
<keyword evidence="2 5" id="KW-0808">Transferase</keyword>
<dbReference type="STRING" id="90262.A0A1X2IYL0"/>
<evidence type="ECO:0000313" key="5">
    <source>
        <dbReference type="EMBL" id="ORZ24378.1"/>
    </source>
</evidence>
<dbReference type="GO" id="GO:0008757">
    <property type="term" value="F:S-adenosylmethionine-dependent methyltransferase activity"/>
    <property type="evidence" value="ECO:0007669"/>
    <property type="project" value="TreeGrafter"/>
</dbReference>
<comment type="similarity">
    <text evidence="4">Belongs to the class I-like SAM-binding methyltransferase superfamily. Cation-dependent O-methyltransferase family.</text>
</comment>
<organism evidence="5 6">
    <name type="scientific">Absidia repens</name>
    <dbReference type="NCBI Taxonomy" id="90262"/>
    <lineage>
        <taxon>Eukaryota</taxon>
        <taxon>Fungi</taxon>
        <taxon>Fungi incertae sedis</taxon>
        <taxon>Mucoromycota</taxon>
        <taxon>Mucoromycotina</taxon>
        <taxon>Mucoromycetes</taxon>
        <taxon>Mucorales</taxon>
        <taxon>Cunninghamellaceae</taxon>
        <taxon>Absidia</taxon>
    </lineage>
</organism>
<dbReference type="PANTHER" id="PTHR10509">
    <property type="entry name" value="O-METHYLTRANSFERASE-RELATED"/>
    <property type="match status" value="1"/>
</dbReference>
<evidence type="ECO:0000256" key="1">
    <source>
        <dbReference type="ARBA" id="ARBA00022603"/>
    </source>
</evidence>
<dbReference type="InterPro" id="IPR050362">
    <property type="entry name" value="Cation-dep_OMT"/>
</dbReference>
<reference evidence="5 6" key="1">
    <citation type="submission" date="2016-07" db="EMBL/GenBank/DDBJ databases">
        <title>Pervasive Adenine N6-methylation of Active Genes in Fungi.</title>
        <authorList>
            <consortium name="DOE Joint Genome Institute"/>
            <person name="Mondo S.J."/>
            <person name="Dannebaum R.O."/>
            <person name="Kuo R.C."/>
            <person name="Labutti K."/>
            <person name="Haridas S."/>
            <person name="Kuo A."/>
            <person name="Salamov A."/>
            <person name="Ahrendt S.R."/>
            <person name="Lipzen A."/>
            <person name="Sullivan W."/>
            <person name="Andreopoulos W.B."/>
            <person name="Clum A."/>
            <person name="Lindquist E."/>
            <person name="Daum C."/>
            <person name="Ramamoorthy G.K."/>
            <person name="Gryganskyi A."/>
            <person name="Culley D."/>
            <person name="Magnuson J.K."/>
            <person name="James T.Y."/>
            <person name="O'Malley M.A."/>
            <person name="Stajich J.E."/>
            <person name="Spatafora J.W."/>
            <person name="Visel A."/>
            <person name="Grigoriev I.V."/>
        </authorList>
    </citation>
    <scope>NUCLEOTIDE SEQUENCE [LARGE SCALE GENOMIC DNA]</scope>
    <source>
        <strain evidence="5 6">NRRL 1336</strain>
    </source>
</reference>
<evidence type="ECO:0000313" key="6">
    <source>
        <dbReference type="Proteomes" id="UP000193560"/>
    </source>
</evidence>
<sequence length="285" mass="32246">MIRHFHRLYLFPVLATKQKFSSVPFIPSTSIIGTRWHSTITVEQSVSNHNSRLRLIEDEYCNDHSTPFPPLIEQAMNELALETIKEYRNAHMMNSKTATLLLRQWISLFRPARVLEIGTFTGYSTIAMASALSAQRHHGSLISLEKDSAPLALAARYLERAGLSDAVTLMEGDALESLLNLANDKIQFDMIFLDADKGGYIKYYDTILEKNLLSDNGVILADNVLYFGQVHRVAGYHEDQPAPASKNINRMARKVDAFNQHVRQDDRVQAVMLPLFDGLTIIKKK</sequence>
<keyword evidence="6" id="KW-1185">Reference proteome</keyword>
<dbReference type="AlphaFoldDB" id="A0A1X2IYL0"/>
<name>A0A1X2IYL0_9FUNG</name>
<dbReference type="Proteomes" id="UP000193560">
    <property type="component" value="Unassembled WGS sequence"/>
</dbReference>
<dbReference type="PROSITE" id="PS51682">
    <property type="entry name" value="SAM_OMT_I"/>
    <property type="match status" value="1"/>
</dbReference>
<evidence type="ECO:0000256" key="4">
    <source>
        <dbReference type="ARBA" id="ARBA00023453"/>
    </source>
</evidence>
<proteinExistence type="inferred from homology"/>
<dbReference type="Gene3D" id="3.40.50.150">
    <property type="entry name" value="Vaccinia Virus protein VP39"/>
    <property type="match status" value="1"/>
</dbReference>
<dbReference type="GO" id="GO:0032259">
    <property type="term" value="P:methylation"/>
    <property type="evidence" value="ECO:0007669"/>
    <property type="project" value="UniProtKB-KW"/>
</dbReference>
<dbReference type="InterPro" id="IPR029063">
    <property type="entry name" value="SAM-dependent_MTases_sf"/>
</dbReference>
<keyword evidence="1 5" id="KW-0489">Methyltransferase</keyword>